<dbReference type="PANTHER" id="PTHR19278">
    <property type="entry name" value="OROTATE PHOSPHORIBOSYLTRANSFERASE"/>
    <property type="match status" value="1"/>
</dbReference>
<dbReference type="InterPro" id="IPR001754">
    <property type="entry name" value="OMPdeCOase_dom"/>
</dbReference>
<dbReference type="EMBL" id="LSSK01000076">
    <property type="protein sequence ID" value="OMH85493.1"/>
    <property type="molecule type" value="Genomic_DNA"/>
</dbReference>
<feature type="binding site" evidence="10">
    <location>
        <position position="128"/>
    </location>
    <ligand>
        <name>substrate</name>
    </ligand>
</feature>
<dbReference type="UniPathway" id="UPA00070">
    <property type="reaction ID" value="UER00120"/>
</dbReference>
<feature type="binding site" evidence="10">
    <location>
        <position position="50"/>
    </location>
    <ligand>
        <name>substrate</name>
    </ligand>
</feature>
<proteinExistence type="inferred from homology"/>
<dbReference type="GO" id="GO:0004590">
    <property type="term" value="F:orotidine-5'-phosphate decarboxylase activity"/>
    <property type="evidence" value="ECO:0007669"/>
    <property type="project" value="UniProtKB-EC"/>
</dbReference>
<evidence type="ECO:0000313" key="13">
    <source>
        <dbReference type="Proteomes" id="UP000188320"/>
    </source>
</evidence>
<organism evidence="12 13">
    <name type="scientific">Zancudomyces culisetae</name>
    <name type="common">Gut fungus</name>
    <name type="synonym">Smittium culisetae</name>
    <dbReference type="NCBI Taxonomy" id="1213189"/>
    <lineage>
        <taxon>Eukaryota</taxon>
        <taxon>Fungi</taxon>
        <taxon>Fungi incertae sedis</taxon>
        <taxon>Zoopagomycota</taxon>
        <taxon>Kickxellomycotina</taxon>
        <taxon>Harpellomycetes</taxon>
        <taxon>Harpellales</taxon>
        <taxon>Legeriomycetaceae</taxon>
        <taxon>Zancudomyces</taxon>
    </lineage>
</organism>
<dbReference type="InterPro" id="IPR011060">
    <property type="entry name" value="RibuloseP-bd_barrel"/>
</dbReference>
<comment type="caution">
    <text evidence="12">The sequence shown here is derived from an EMBL/GenBank/DDBJ whole genome shotgun (WGS) entry which is preliminary data.</text>
</comment>
<feature type="binding site" evidence="10">
    <location>
        <position position="108"/>
    </location>
    <ligand>
        <name>substrate</name>
    </ligand>
</feature>
<accession>A0A1R1PX48</accession>
<name>A0A1R1PX48_ZANCU</name>
<gene>
    <name evidence="12" type="ORF">AX774_g983</name>
</gene>
<dbReference type="NCBIfam" id="TIGR01740">
    <property type="entry name" value="pyrF"/>
    <property type="match status" value="1"/>
</dbReference>
<evidence type="ECO:0000259" key="11">
    <source>
        <dbReference type="Pfam" id="PF00215"/>
    </source>
</evidence>
<evidence type="ECO:0000256" key="9">
    <source>
        <dbReference type="ARBA" id="ARBA00033428"/>
    </source>
</evidence>
<keyword evidence="5" id="KW-0210">Decarboxylase</keyword>
<comment type="similarity">
    <text evidence="2">Belongs to the OMP decarboxylase family.</text>
</comment>
<evidence type="ECO:0000256" key="7">
    <source>
        <dbReference type="ARBA" id="ARBA00023239"/>
    </source>
</evidence>
<feature type="binding site" evidence="10">
    <location>
        <position position="129"/>
    </location>
    <ligand>
        <name>substrate</name>
    </ligand>
</feature>
<comment type="pathway">
    <text evidence="1">Pyrimidine metabolism; UMP biosynthesis via de novo pathway; UMP from orotate: step 2/2.</text>
</comment>
<evidence type="ECO:0000256" key="2">
    <source>
        <dbReference type="ARBA" id="ARBA00011018"/>
    </source>
</evidence>
<evidence type="ECO:0000256" key="1">
    <source>
        <dbReference type="ARBA" id="ARBA00004861"/>
    </source>
</evidence>
<keyword evidence="7" id="KW-0456">Lyase</keyword>
<dbReference type="Gene3D" id="3.20.20.70">
    <property type="entry name" value="Aldolase class I"/>
    <property type="match status" value="1"/>
</dbReference>
<reference evidence="13" key="1">
    <citation type="submission" date="2017-01" db="EMBL/GenBank/DDBJ databases">
        <authorList>
            <person name="Wang Y."/>
            <person name="White M."/>
            <person name="Kvist S."/>
            <person name="Moncalvo J.-M."/>
        </authorList>
    </citation>
    <scope>NUCLEOTIDE SEQUENCE [LARGE SCALE GENOMIC DNA]</scope>
    <source>
        <strain evidence="13">COL-18-3</strain>
    </source>
</reference>
<keyword evidence="6" id="KW-0665">Pyrimidine biosynthesis</keyword>
<evidence type="ECO:0000313" key="12">
    <source>
        <dbReference type="EMBL" id="OMH85493.1"/>
    </source>
</evidence>
<dbReference type="EC" id="4.1.1.23" evidence="3"/>
<evidence type="ECO:0000256" key="8">
    <source>
        <dbReference type="ARBA" id="ARBA00031744"/>
    </source>
</evidence>
<keyword evidence="13" id="KW-1185">Reference proteome</keyword>
<dbReference type="AlphaFoldDB" id="A0A1R1PX48"/>
<dbReference type="GO" id="GO:0044205">
    <property type="term" value="P:'de novo' UMP biosynthetic process"/>
    <property type="evidence" value="ECO:0007669"/>
    <property type="project" value="UniProtKB-UniPathway"/>
</dbReference>
<feature type="domain" description="Orotidine 5'-phosphate decarboxylase" evidence="11">
    <location>
        <begin position="5"/>
        <end position="143"/>
    </location>
</feature>
<evidence type="ECO:0000256" key="5">
    <source>
        <dbReference type="ARBA" id="ARBA00022793"/>
    </source>
</evidence>
<evidence type="ECO:0000256" key="6">
    <source>
        <dbReference type="ARBA" id="ARBA00022975"/>
    </source>
</evidence>
<protein>
    <recommendedName>
        <fullName evidence="4">Orotidine 5'-phosphate decarboxylase</fullName>
        <ecNumber evidence="3">4.1.1.23</ecNumber>
    </recommendedName>
    <alternativeName>
        <fullName evidence="9">OMP decarboxylase</fullName>
    </alternativeName>
    <alternativeName>
        <fullName evidence="8">Uridine 5'-monophosphate synthase</fullName>
    </alternativeName>
</protein>
<dbReference type="OrthoDB" id="10263753at2759"/>
<evidence type="ECO:0000256" key="3">
    <source>
        <dbReference type="ARBA" id="ARBA00012321"/>
    </source>
</evidence>
<dbReference type="Proteomes" id="UP000188320">
    <property type="component" value="Unassembled WGS sequence"/>
</dbReference>
<dbReference type="InterPro" id="IPR014732">
    <property type="entry name" value="OMPdecase"/>
</dbReference>
<dbReference type="Pfam" id="PF00215">
    <property type="entry name" value="OMPdecase"/>
    <property type="match status" value="1"/>
</dbReference>
<dbReference type="GO" id="GO:0004588">
    <property type="term" value="F:orotate phosphoribosyltransferase activity"/>
    <property type="evidence" value="ECO:0007669"/>
    <property type="project" value="TreeGrafter"/>
</dbReference>
<evidence type="ECO:0000256" key="4">
    <source>
        <dbReference type="ARBA" id="ARBA00021923"/>
    </source>
</evidence>
<dbReference type="SUPFAM" id="SSF51366">
    <property type="entry name" value="Ribulose-phoshate binding barrel"/>
    <property type="match status" value="1"/>
</dbReference>
<evidence type="ECO:0000256" key="10">
    <source>
        <dbReference type="PIRSR" id="PIRSR614732-2"/>
    </source>
</evidence>
<dbReference type="GO" id="GO:0006207">
    <property type="term" value="P:'de novo' pyrimidine nucleobase biosynthetic process"/>
    <property type="evidence" value="ECO:0007669"/>
    <property type="project" value="InterPro"/>
</dbReference>
<dbReference type="InterPro" id="IPR013785">
    <property type="entry name" value="Aldolase_TIM"/>
</dbReference>
<sequence>MLQYSSGVYKIASWADVTNCHIIPGEGIITGLATVGQPLDRGLLLLANMSSKGSLSNSEYTNKNVEYAKKYSDFVFGFIGDQRFCPDVDFITMTPGVSLTSTGDTMGQCYRTPELIIKERGCDVIIVGRGIYSAKNPVEEAIRYRDAGWNCYLSRLSAEK</sequence>
<dbReference type="PANTHER" id="PTHR19278:SF9">
    <property type="entry name" value="URIDINE 5'-MONOPHOSPHATE SYNTHASE"/>
    <property type="match status" value="1"/>
</dbReference>